<dbReference type="InterPro" id="IPR004045">
    <property type="entry name" value="Glutathione_S-Trfase_N"/>
</dbReference>
<dbReference type="InterPro" id="IPR051369">
    <property type="entry name" value="GST_Theta"/>
</dbReference>
<dbReference type="Gene3D" id="3.40.30.10">
    <property type="entry name" value="Glutaredoxin"/>
    <property type="match status" value="1"/>
</dbReference>
<dbReference type="SFLD" id="SFLDG00358">
    <property type="entry name" value="Main_(cytGST)"/>
    <property type="match status" value="1"/>
</dbReference>
<keyword evidence="6" id="KW-1185">Reference proteome</keyword>
<dbReference type="GO" id="GO:0006749">
    <property type="term" value="P:glutathione metabolic process"/>
    <property type="evidence" value="ECO:0007669"/>
    <property type="project" value="TreeGrafter"/>
</dbReference>
<dbReference type="InterPro" id="IPR036249">
    <property type="entry name" value="Thioredoxin-like_sf"/>
</dbReference>
<dbReference type="InterPro" id="IPR036282">
    <property type="entry name" value="Glutathione-S-Trfase_C_sf"/>
</dbReference>
<proteinExistence type="predicted"/>
<dbReference type="SFLD" id="SFLDS00019">
    <property type="entry name" value="Glutathione_Transferase_(cytos"/>
    <property type="match status" value="1"/>
</dbReference>
<feature type="domain" description="GST N-terminal" evidence="3">
    <location>
        <begin position="1"/>
        <end position="82"/>
    </location>
</feature>
<sequence>MVLTFYYDLLSQPCRAVYIFMKMNNIPFETKTINLLRGENSSEEFRKVSCIGRLPVIDDGGFILTECVAILKYLAVKHNVPDHWYPRTDLKAQARIDEYMNYQHISTRTNMAMLFQNLAIIPKTMSRPVDRKKVERFRNGVELAISHIDKYFLKDSRPYFAGDNISLADLVGICEMMQLYACCEERIIESNPNVKAWLERVKPNLAPYFDEASVRVWKLRENFIKTAPNHPKL</sequence>
<dbReference type="EMBL" id="NEDP02000696">
    <property type="protein sequence ID" value="OWF55350.1"/>
    <property type="molecule type" value="Genomic_DNA"/>
</dbReference>
<dbReference type="InterPro" id="IPR010987">
    <property type="entry name" value="Glutathione-S-Trfase_C-like"/>
</dbReference>
<dbReference type="SUPFAM" id="SSF52833">
    <property type="entry name" value="Thioredoxin-like"/>
    <property type="match status" value="1"/>
</dbReference>
<organism evidence="5 6">
    <name type="scientific">Mizuhopecten yessoensis</name>
    <name type="common">Japanese scallop</name>
    <name type="synonym">Patinopecten yessoensis</name>
    <dbReference type="NCBI Taxonomy" id="6573"/>
    <lineage>
        <taxon>Eukaryota</taxon>
        <taxon>Metazoa</taxon>
        <taxon>Spiralia</taxon>
        <taxon>Lophotrochozoa</taxon>
        <taxon>Mollusca</taxon>
        <taxon>Bivalvia</taxon>
        <taxon>Autobranchia</taxon>
        <taxon>Pteriomorphia</taxon>
        <taxon>Pectinida</taxon>
        <taxon>Pectinoidea</taxon>
        <taxon>Pectinidae</taxon>
        <taxon>Mizuhopecten</taxon>
    </lineage>
</organism>
<dbReference type="STRING" id="6573.A0A210R2M9"/>
<keyword evidence="5" id="KW-0808">Transferase</keyword>
<dbReference type="GO" id="GO:0004364">
    <property type="term" value="F:glutathione transferase activity"/>
    <property type="evidence" value="ECO:0007669"/>
    <property type="project" value="TreeGrafter"/>
</dbReference>
<dbReference type="Gene3D" id="1.20.1050.10">
    <property type="match status" value="1"/>
</dbReference>
<dbReference type="PANTHER" id="PTHR43917:SF8">
    <property type="entry name" value="GH16740P-RELATED"/>
    <property type="match status" value="1"/>
</dbReference>
<dbReference type="PROSITE" id="PS50404">
    <property type="entry name" value="GST_NTER"/>
    <property type="match status" value="1"/>
</dbReference>
<comment type="caution">
    <text evidence="5">The sequence shown here is derived from an EMBL/GenBank/DDBJ whole genome shotgun (WGS) entry which is preliminary data.</text>
</comment>
<dbReference type="AlphaFoldDB" id="A0A210R2M9"/>
<evidence type="ECO:0000259" key="4">
    <source>
        <dbReference type="PROSITE" id="PS50405"/>
    </source>
</evidence>
<comment type="subcellular location">
    <subcellularLocation>
        <location evidence="1">Cytoplasm</location>
    </subcellularLocation>
</comment>
<name>A0A210R2M9_MIZYE</name>
<feature type="domain" description="GST C-terminal" evidence="4">
    <location>
        <begin position="89"/>
        <end position="228"/>
    </location>
</feature>
<dbReference type="OrthoDB" id="422574at2759"/>
<dbReference type="InterPro" id="IPR040079">
    <property type="entry name" value="Glutathione_S-Trfase"/>
</dbReference>
<dbReference type="InterPro" id="IPR004046">
    <property type="entry name" value="GST_C"/>
</dbReference>
<evidence type="ECO:0000313" key="5">
    <source>
        <dbReference type="EMBL" id="OWF55350.1"/>
    </source>
</evidence>
<dbReference type="SUPFAM" id="SSF47616">
    <property type="entry name" value="GST C-terminal domain-like"/>
    <property type="match status" value="1"/>
</dbReference>
<dbReference type="PROSITE" id="PS50405">
    <property type="entry name" value="GST_CTER"/>
    <property type="match status" value="1"/>
</dbReference>
<dbReference type="Pfam" id="PF14497">
    <property type="entry name" value="GST_C_3"/>
    <property type="match status" value="1"/>
</dbReference>
<dbReference type="FunFam" id="3.40.30.10:FF:000176">
    <property type="entry name" value="Glutathione S-transferase theta-1"/>
    <property type="match status" value="1"/>
</dbReference>
<dbReference type="Pfam" id="PF02798">
    <property type="entry name" value="GST_N"/>
    <property type="match status" value="1"/>
</dbReference>
<dbReference type="GO" id="GO:0005737">
    <property type="term" value="C:cytoplasm"/>
    <property type="evidence" value="ECO:0007669"/>
    <property type="project" value="UniProtKB-SubCell"/>
</dbReference>
<keyword evidence="2" id="KW-0963">Cytoplasm</keyword>
<gene>
    <name evidence="5" type="ORF">KP79_PYT16644</name>
</gene>
<evidence type="ECO:0000313" key="6">
    <source>
        <dbReference type="Proteomes" id="UP000242188"/>
    </source>
</evidence>
<dbReference type="PANTHER" id="PTHR43917">
    <property type="match status" value="1"/>
</dbReference>
<dbReference type="InterPro" id="IPR040075">
    <property type="entry name" value="GST_N_Theta"/>
</dbReference>
<protein>
    <submittedName>
        <fullName evidence="5">Glutathione S-transferase theta-1</fullName>
    </submittedName>
</protein>
<reference evidence="5 6" key="1">
    <citation type="journal article" date="2017" name="Nat. Ecol. Evol.">
        <title>Scallop genome provides insights into evolution of bilaterian karyotype and development.</title>
        <authorList>
            <person name="Wang S."/>
            <person name="Zhang J."/>
            <person name="Jiao W."/>
            <person name="Li J."/>
            <person name="Xun X."/>
            <person name="Sun Y."/>
            <person name="Guo X."/>
            <person name="Huan P."/>
            <person name="Dong B."/>
            <person name="Zhang L."/>
            <person name="Hu X."/>
            <person name="Sun X."/>
            <person name="Wang J."/>
            <person name="Zhao C."/>
            <person name="Wang Y."/>
            <person name="Wang D."/>
            <person name="Huang X."/>
            <person name="Wang R."/>
            <person name="Lv J."/>
            <person name="Li Y."/>
            <person name="Zhang Z."/>
            <person name="Liu B."/>
            <person name="Lu W."/>
            <person name="Hui Y."/>
            <person name="Liang J."/>
            <person name="Zhou Z."/>
            <person name="Hou R."/>
            <person name="Li X."/>
            <person name="Liu Y."/>
            <person name="Li H."/>
            <person name="Ning X."/>
            <person name="Lin Y."/>
            <person name="Zhao L."/>
            <person name="Xing Q."/>
            <person name="Dou J."/>
            <person name="Li Y."/>
            <person name="Mao J."/>
            <person name="Guo H."/>
            <person name="Dou H."/>
            <person name="Li T."/>
            <person name="Mu C."/>
            <person name="Jiang W."/>
            <person name="Fu Q."/>
            <person name="Fu X."/>
            <person name="Miao Y."/>
            <person name="Liu J."/>
            <person name="Yu Q."/>
            <person name="Li R."/>
            <person name="Liao H."/>
            <person name="Li X."/>
            <person name="Kong Y."/>
            <person name="Jiang Z."/>
            <person name="Chourrout D."/>
            <person name="Li R."/>
            <person name="Bao Z."/>
        </authorList>
    </citation>
    <scope>NUCLEOTIDE SEQUENCE [LARGE SCALE GENOMIC DNA]</scope>
    <source>
        <strain evidence="5 6">PY_sf001</strain>
    </source>
</reference>
<accession>A0A210R2M9</accession>
<evidence type="ECO:0000259" key="3">
    <source>
        <dbReference type="PROSITE" id="PS50404"/>
    </source>
</evidence>
<evidence type="ECO:0000256" key="1">
    <source>
        <dbReference type="ARBA" id="ARBA00004496"/>
    </source>
</evidence>
<dbReference type="CDD" id="cd03050">
    <property type="entry name" value="GST_N_Theta"/>
    <property type="match status" value="1"/>
</dbReference>
<evidence type="ECO:0000256" key="2">
    <source>
        <dbReference type="ARBA" id="ARBA00022490"/>
    </source>
</evidence>
<dbReference type="Proteomes" id="UP000242188">
    <property type="component" value="Unassembled WGS sequence"/>
</dbReference>